<feature type="transmembrane region" description="Helical" evidence="2">
    <location>
        <begin position="73"/>
        <end position="91"/>
    </location>
</feature>
<evidence type="ECO:0000259" key="3">
    <source>
        <dbReference type="Pfam" id="PF13240"/>
    </source>
</evidence>
<feature type="transmembrane region" description="Helical" evidence="2">
    <location>
        <begin position="280"/>
        <end position="305"/>
    </location>
</feature>
<evidence type="ECO:0000313" key="5">
    <source>
        <dbReference type="Proteomes" id="UP000223370"/>
    </source>
</evidence>
<feature type="region of interest" description="Disordered" evidence="1">
    <location>
        <begin position="118"/>
        <end position="155"/>
    </location>
</feature>
<protein>
    <submittedName>
        <fullName evidence="4">Membrane protein</fullName>
    </submittedName>
</protein>
<keyword evidence="5" id="KW-1185">Reference proteome</keyword>
<dbReference type="InterPro" id="IPR026870">
    <property type="entry name" value="Zinc_ribbon_dom"/>
</dbReference>
<proteinExistence type="predicted"/>
<feature type="domain" description="Zinc-ribbon" evidence="3">
    <location>
        <begin position="6"/>
        <end position="27"/>
    </location>
</feature>
<comment type="caution">
    <text evidence="4">The sequence shown here is derived from an EMBL/GenBank/DDBJ whole genome shotgun (WGS) entry which is preliminary data.</text>
</comment>
<dbReference type="OrthoDB" id="2280551at2"/>
<organism evidence="4 5">
    <name type="scientific">Secundilactobacillus silagincola</name>
    <dbReference type="NCBI Taxonomy" id="1714681"/>
    <lineage>
        <taxon>Bacteria</taxon>
        <taxon>Bacillati</taxon>
        <taxon>Bacillota</taxon>
        <taxon>Bacilli</taxon>
        <taxon>Lactobacillales</taxon>
        <taxon>Lactobacillaceae</taxon>
        <taxon>Secundilactobacillus</taxon>
    </lineage>
</organism>
<evidence type="ECO:0000313" key="4">
    <source>
        <dbReference type="EMBL" id="GAX07742.1"/>
    </source>
</evidence>
<dbReference type="Pfam" id="PF13240">
    <property type="entry name" value="Zn_Ribbon_1"/>
    <property type="match status" value="1"/>
</dbReference>
<dbReference type="AlphaFoldDB" id="A0A1Z5J1R8"/>
<evidence type="ECO:0000256" key="1">
    <source>
        <dbReference type="SAM" id="MobiDB-lite"/>
    </source>
</evidence>
<evidence type="ECO:0000256" key="2">
    <source>
        <dbReference type="SAM" id="Phobius"/>
    </source>
</evidence>
<dbReference type="Proteomes" id="UP000223370">
    <property type="component" value="Unassembled WGS sequence"/>
</dbReference>
<feature type="transmembrane region" description="Helical" evidence="2">
    <location>
        <begin position="171"/>
        <end position="190"/>
    </location>
</feature>
<keyword evidence="2" id="KW-1133">Transmembrane helix</keyword>
<feature type="transmembrane region" description="Helical" evidence="2">
    <location>
        <begin position="216"/>
        <end position="240"/>
    </location>
</feature>
<feature type="compositionally biased region" description="Polar residues" evidence="1">
    <location>
        <begin position="143"/>
        <end position="155"/>
    </location>
</feature>
<accession>A0A1Z5J1R8</accession>
<name>A0A1Z5J1R8_9LACO</name>
<gene>
    <name evidence="4" type="ORF">IWT5_00892</name>
</gene>
<reference evidence="4 5" key="1">
    <citation type="submission" date="2015-11" db="EMBL/GenBank/DDBJ databases">
        <title>Draft genome sequences of new species of the genus Lactobacillus isolated from orchardgrass silage.</title>
        <authorList>
            <person name="Tohno M."/>
            <person name="Tanizawa Y."/>
            <person name="Arita M."/>
        </authorList>
    </citation>
    <scope>NUCLEOTIDE SEQUENCE [LARGE SCALE GENOMIC DNA]</scope>
    <source>
        <strain evidence="4 5">IWT5</strain>
    </source>
</reference>
<sequence length="315" mass="35390">MATMICPSCGHSIPTESTFCPDCGFKLTENETHRSSRLAEEESTQLHRRQRVTNSWQRRLIPNVTNLKRVGRFIVNNGWFLLFIYVISLIFNQWRWGIFALFILSSYLYPLLTGQDSFGRPQRHPSRRDVPADQQFDEPEQVVKNQSKTTAQQTQFRKPAKSGRFHFKSNLEFQTGSILIIPSLVCYLVAKQLISKRGIQIDQIFNQTSLGTTADVYFISLGVLGIATAMILGGLVKSMVHHPFGGQKFKRWGVITAVLTILLAVAMYQDTVTATSAGAIVSAVGAFLMPFLPWLAAIFYGLGIVKNLLTPQKMI</sequence>
<keyword evidence="2" id="KW-0812">Transmembrane</keyword>
<feature type="transmembrane region" description="Helical" evidence="2">
    <location>
        <begin position="97"/>
        <end position="118"/>
    </location>
</feature>
<keyword evidence="2" id="KW-0472">Membrane</keyword>
<dbReference type="EMBL" id="BCMJ01000003">
    <property type="protein sequence ID" value="GAX07742.1"/>
    <property type="molecule type" value="Genomic_DNA"/>
</dbReference>
<dbReference type="RefSeq" id="WP_098824112.1">
    <property type="nucleotide sequence ID" value="NZ_BCMJ01000003.1"/>
</dbReference>
<feature type="transmembrane region" description="Helical" evidence="2">
    <location>
        <begin position="252"/>
        <end position="268"/>
    </location>
</feature>